<protein>
    <submittedName>
        <fullName evidence="2">Uncharacterized protein</fullName>
    </submittedName>
</protein>
<proteinExistence type="predicted"/>
<keyword evidence="3" id="KW-1185">Reference proteome</keyword>
<dbReference type="AlphaFoldDB" id="A0A0C9WR96"/>
<feature type="compositionally biased region" description="Basic residues" evidence="1">
    <location>
        <begin position="1"/>
        <end position="14"/>
    </location>
</feature>
<organism evidence="2 3">
    <name type="scientific">Laccaria amethystina LaAM-08-1</name>
    <dbReference type="NCBI Taxonomy" id="1095629"/>
    <lineage>
        <taxon>Eukaryota</taxon>
        <taxon>Fungi</taxon>
        <taxon>Dikarya</taxon>
        <taxon>Basidiomycota</taxon>
        <taxon>Agaricomycotina</taxon>
        <taxon>Agaricomycetes</taxon>
        <taxon>Agaricomycetidae</taxon>
        <taxon>Agaricales</taxon>
        <taxon>Agaricineae</taxon>
        <taxon>Hydnangiaceae</taxon>
        <taxon>Laccaria</taxon>
    </lineage>
</organism>
<feature type="region of interest" description="Disordered" evidence="1">
    <location>
        <begin position="1"/>
        <end position="115"/>
    </location>
</feature>
<dbReference type="HOGENOM" id="CLU_1277794_0_0_1"/>
<dbReference type="EMBL" id="KN838818">
    <property type="protein sequence ID" value="KIJ93900.1"/>
    <property type="molecule type" value="Genomic_DNA"/>
</dbReference>
<feature type="compositionally biased region" description="Polar residues" evidence="1">
    <location>
        <begin position="24"/>
        <end position="33"/>
    </location>
</feature>
<gene>
    <name evidence="2" type="ORF">K443DRAFT_684144</name>
</gene>
<sequence>MARGTGRKCGRGRGRGTASHGTPEPTNTSSTGLKITIPLFSSLRGGLPPPLDNGRALEPVSNVSGSVYNPPSTPQQVETHSRDGPLPQNEPLPSTPTQEGEEEIVITPRPPTKEAVRRAIEEVVGGRFDEDEDEEVSLEHLHALNNSRKRGWGEVPNEILNEGEEEVGEDDDEEGVEIVEKPRPSKKARKQARGDQPPASLETSVEPSESEYPFPS</sequence>
<evidence type="ECO:0000313" key="3">
    <source>
        <dbReference type="Proteomes" id="UP000054477"/>
    </source>
</evidence>
<name>A0A0C9WR96_9AGAR</name>
<feature type="compositionally biased region" description="Acidic residues" evidence="1">
    <location>
        <begin position="161"/>
        <end position="177"/>
    </location>
</feature>
<reference evidence="3" key="2">
    <citation type="submission" date="2015-01" db="EMBL/GenBank/DDBJ databases">
        <title>Evolutionary Origins and Diversification of the Mycorrhizal Mutualists.</title>
        <authorList>
            <consortium name="DOE Joint Genome Institute"/>
            <consortium name="Mycorrhizal Genomics Consortium"/>
            <person name="Kohler A."/>
            <person name="Kuo A."/>
            <person name="Nagy L.G."/>
            <person name="Floudas D."/>
            <person name="Copeland A."/>
            <person name="Barry K.W."/>
            <person name="Cichocki N."/>
            <person name="Veneault-Fourrey C."/>
            <person name="LaButti K."/>
            <person name="Lindquist E.A."/>
            <person name="Lipzen A."/>
            <person name="Lundell T."/>
            <person name="Morin E."/>
            <person name="Murat C."/>
            <person name="Riley R."/>
            <person name="Ohm R."/>
            <person name="Sun H."/>
            <person name="Tunlid A."/>
            <person name="Henrissat B."/>
            <person name="Grigoriev I.V."/>
            <person name="Hibbett D.S."/>
            <person name="Martin F."/>
        </authorList>
    </citation>
    <scope>NUCLEOTIDE SEQUENCE [LARGE SCALE GENOMIC DNA]</scope>
    <source>
        <strain evidence="3">LaAM-08-1</strain>
    </source>
</reference>
<dbReference type="Proteomes" id="UP000054477">
    <property type="component" value="Unassembled WGS sequence"/>
</dbReference>
<feature type="compositionally biased region" description="Polar residues" evidence="1">
    <location>
        <begin position="61"/>
        <end position="78"/>
    </location>
</feature>
<feature type="region of interest" description="Disordered" evidence="1">
    <location>
        <begin position="144"/>
        <end position="216"/>
    </location>
</feature>
<evidence type="ECO:0000256" key="1">
    <source>
        <dbReference type="SAM" id="MobiDB-lite"/>
    </source>
</evidence>
<accession>A0A0C9WR96</accession>
<evidence type="ECO:0000313" key="2">
    <source>
        <dbReference type="EMBL" id="KIJ93900.1"/>
    </source>
</evidence>
<reference evidence="2 3" key="1">
    <citation type="submission" date="2014-04" db="EMBL/GenBank/DDBJ databases">
        <authorList>
            <consortium name="DOE Joint Genome Institute"/>
            <person name="Kuo A."/>
            <person name="Kohler A."/>
            <person name="Nagy L.G."/>
            <person name="Floudas D."/>
            <person name="Copeland A."/>
            <person name="Barry K.W."/>
            <person name="Cichocki N."/>
            <person name="Veneault-Fourrey C."/>
            <person name="LaButti K."/>
            <person name="Lindquist E.A."/>
            <person name="Lipzen A."/>
            <person name="Lundell T."/>
            <person name="Morin E."/>
            <person name="Murat C."/>
            <person name="Sun H."/>
            <person name="Tunlid A."/>
            <person name="Henrissat B."/>
            <person name="Grigoriev I.V."/>
            <person name="Hibbett D.S."/>
            <person name="Martin F."/>
            <person name="Nordberg H.P."/>
            <person name="Cantor M.N."/>
            <person name="Hua S.X."/>
        </authorList>
    </citation>
    <scope>NUCLEOTIDE SEQUENCE [LARGE SCALE GENOMIC DNA]</scope>
    <source>
        <strain evidence="2 3">LaAM-08-1</strain>
    </source>
</reference>